<organism evidence="3 4">
    <name type="scientific">Colletotrichum zoysiae</name>
    <dbReference type="NCBI Taxonomy" id="1216348"/>
    <lineage>
        <taxon>Eukaryota</taxon>
        <taxon>Fungi</taxon>
        <taxon>Dikarya</taxon>
        <taxon>Ascomycota</taxon>
        <taxon>Pezizomycotina</taxon>
        <taxon>Sordariomycetes</taxon>
        <taxon>Hypocreomycetidae</taxon>
        <taxon>Glomerellales</taxon>
        <taxon>Glomerellaceae</taxon>
        <taxon>Colletotrichum</taxon>
        <taxon>Colletotrichum graminicola species complex</taxon>
    </lineage>
</organism>
<dbReference type="AlphaFoldDB" id="A0AAD9HIV6"/>
<comment type="caution">
    <text evidence="3">The sequence shown here is derived from an EMBL/GenBank/DDBJ whole genome shotgun (WGS) entry which is preliminary data.</text>
</comment>
<evidence type="ECO:0000313" key="3">
    <source>
        <dbReference type="EMBL" id="KAK2029956.1"/>
    </source>
</evidence>
<name>A0AAD9HIV6_9PEZI</name>
<protein>
    <recommendedName>
        <fullName evidence="2">SRR1-like domain-containing protein</fullName>
    </recommendedName>
</protein>
<evidence type="ECO:0000313" key="4">
    <source>
        <dbReference type="Proteomes" id="UP001232148"/>
    </source>
</evidence>
<accession>A0AAD9HIV6</accession>
<sequence length="373" mass="42758">METIDVGHEEQMCQSNDSTRLQRRAERSRLIQERYDAGQPLFTKTQLASLAEQIAHKSHLIQIKGMDGEMTYQPVAWDDFDDRETLSIEYKPIQRLVISSNCPVEPFMPSCSVNVGYTTLPPQKTPDQVSLTVDKMIEVFEKYRDTWWGSPEFIRFQHILTCTPMPDGINKVICFGLGDLSLDSGDDHHHRCRGHSEARCHIQHAVALFVAQILEKRFSREIPVYCQDPEYTQASIELLHCAMVEEVLNDPQGFLDVDENTVVISIDPSIPVKQIITDLARPAMIIWNDQFPVEMDTMDWRYMRLPDGSGRWISPWMANPDSARTRKMEKDEYRSCPFPNDKVAMRNTRILVKKASNGEDELAPCLHSSAQPS</sequence>
<proteinExistence type="predicted"/>
<evidence type="ECO:0000256" key="1">
    <source>
        <dbReference type="SAM" id="MobiDB-lite"/>
    </source>
</evidence>
<dbReference type="PANTHER" id="PTHR42080:SF3">
    <property type="entry name" value="SRR1-LIKE DOMAIN-CONTAINING PROTEIN"/>
    <property type="match status" value="1"/>
</dbReference>
<gene>
    <name evidence="3" type="ORF">LX32DRAFT_342620</name>
</gene>
<feature type="region of interest" description="Disordered" evidence="1">
    <location>
        <begin position="1"/>
        <end position="21"/>
    </location>
</feature>
<dbReference type="InterPro" id="IPR012942">
    <property type="entry name" value="SRR1-like"/>
</dbReference>
<dbReference type="Pfam" id="PF07985">
    <property type="entry name" value="SRR1"/>
    <property type="match status" value="1"/>
</dbReference>
<dbReference type="PANTHER" id="PTHR42080">
    <property type="entry name" value="SRR1 DOMAIN-CONTAINING PROTEIN"/>
    <property type="match status" value="1"/>
</dbReference>
<reference evidence="3" key="1">
    <citation type="submission" date="2021-06" db="EMBL/GenBank/DDBJ databases">
        <title>Comparative genomics, transcriptomics and evolutionary studies reveal genomic signatures of adaptation to plant cell wall in hemibiotrophic fungi.</title>
        <authorList>
            <consortium name="DOE Joint Genome Institute"/>
            <person name="Baroncelli R."/>
            <person name="Diaz J.F."/>
            <person name="Benocci T."/>
            <person name="Peng M."/>
            <person name="Battaglia E."/>
            <person name="Haridas S."/>
            <person name="Andreopoulos W."/>
            <person name="Labutti K."/>
            <person name="Pangilinan J."/>
            <person name="Floch G.L."/>
            <person name="Makela M.R."/>
            <person name="Henrissat B."/>
            <person name="Grigoriev I.V."/>
            <person name="Crouch J.A."/>
            <person name="De Vries R.P."/>
            <person name="Sukno S.A."/>
            <person name="Thon M.R."/>
        </authorList>
    </citation>
    <scope>NUCLEOTIDE SEQUENCE</scope>
    <source>
        <strain evidence="3">MAFF235873</strain>
    </source>
</reference>
<dbReference type="EMBL" id="MU842857">
    <property type="protein sequence ID" value="KAK2029956.1"/>
    <property type="molecule type" value="Genomic_DNA"/>
</dbReference>
<feature type="compositionally biased region" description="Basic and acidic residues" evidence="1">
    <location>
        <begin position="1"/>
        <end position="11"/>
    </location>
</feature>
<keyword evidence="4" id="KW-1185">Reference proteome</keyword>
<feature type="domain" description="SRR1-like" evidence="2">
    <location>
        <begin position="166"/>
        <end position="289"/>
    </location>
</feature>
<evidence type="ECO:0000259" key="2">
    <source>
        <dbReference type="Pfam" id="PF07985"/>
    </source>
</evidence>
<dbReference type="Proteomes" id="UP001232148">
    <property type="component" value="Unassembled WGS sequence"/>
</dbReference>